<reference evidence="5 6" key="1">
    <citation type="submission" date="2018-08" db="EMBL/GenBank/DDBJ databases">
        <title>A genome reference for cultivated species of the human gut microbiota.</title>
        <authorList>
            <person name="Zou Y."/>
            <person name="Xue W."/>
            <person name="Luo G."/>
        </authorList>
    </citation>
    <scope>NUCLEOTIDE SEQUENCE [LARGE SCALE GENOMIC DNA]</scope>
    <source>
        <strain evidence="5 6">AM42-8</strain>
    </source>
</reference>
<evidence type="ECO:0000256" key="3">
    <source>
        <dbReference type="SAM" id="SignalP"/>
    </source>
</evidence>
<keyword evidence="3" id="KW-0732">Signal</keyword>
<dbReference type="InterPro" id="IPR002901">
    <property type="entry name" value="MGlyc_endo_b_GlcNAc-like_dom"/>
</dbReference>
<evidence type="ECO:0000313" key="5">
    <source>
        <dbReference type="EMBL" id="RHA71088.1"/>
    </source>
</evidence>
<dbReference type="Gene3D" id="3.40.630.40">
    <property type="entry name" value="Zn-dependent exopeptidases"/>
    <property type="match status" value="1"/>
</dbReference>
<dbReference type="CDD" id="cd02696">
    <property type="entry name" value="MurNAc-LAA"/>
    <property type="match status" value="1"/>
</dbReference>
<dbReference type="RefSeq" id="WP_118364442.1">
    <property type="nucleotide sequence ID" value="NZ_QSFS01000005.1"/>
</dbReference>
<evidence type="ECO:0000256" key="2">
    <source>
        <dbReference type="SAM" id="MobiDB-lite"/>
    </source>
</evidence>
<evidence type="ECO:0000259" key="4">
    <source>
        <dbReference type="SMART" id="SM00646"/>
    </source>
</evidence>
<dbReference type="Gene3D" id="1.10.530.10">
    <property type="match status" value="1"/>
</dbReference>
<comment type="caution">
    <text evidence="5">The sequence shown here is derived from an EMBL/GenBank/DDBJ whole genome shotgun (WGS) entry which is preliminary data.</text>
</comment>
<dbReference type="SMART" id="SM00646">
    <property type="entry name" value="Ami_3"/>
    <property type="match status" value="1"/>
</dbReference>
<dbReference type="SUPFAM" id="SSF53187">
    <property type="entry name" value="Zn-dependent exopeptidases"/>
    <property type="match status" value="1"/>
</dbReference>
<dbReference type="PANTHER" id="PTHR30404:SF0">
    <property type="entry name" value="N-ACETYLMURAMOYL-L-ALANINE AMIDASE AMIC"/>
    <property type="match status" value="1"/>
</dbReference>
<proteinExistence type="predicted"/>
<dbReference type="GO" id="GO:0004040">
    <property type="term" value="F:amidase activity"/>
    <property type="evidence" value="ECO:0007669"/>
    <property type="project" value="InterPro"/>
</dbReference>
<dbReference type="Pfam" id="PF01832">
    <property type="entry name" value="Glucosaminidase"/>
    <property type="match status" value="1"/>
</dbReference>
<organism evidence="5 6">
    <name type="scientific">Dorea formicigenerans</name>
    <dbReference type="NCBI Taxonomy" id="39486"/>
    <lineage>
        <taxon>Bacteria</taxon>
        <taxon>Bacillati</taxon>
        <taxon>Bacillota</taxon>
        <taxon>Clostridia</taxon>
        <taxon>Lachnospirales</taxon>
        <taxon>Lachnospiraceae</taxon>
        <taxon>Dorea</taxon>
    </lineage>
</organism>
<dbReference type="EMBL" id="QSFS01000005">
    <property type="protein sequence ID" value="RHA71088.1"/>
    <property type="molecule type" value="Genomic_DNA"/>
</dbReference>
<dbReference type="Pfam" id="PF01520">
    <property type="entry name" value="Amidase_3"/>
    <property type="match status" value="1"/>
</dbReference>
<evidence type="ECO:0000313" key="6">
    <source>
        <dbReference type="Proteomes" id="UP000285642"/>
    </source>
</evidence>
<accession>A0A413SRY3</accession>
<dbReference type="InterPro" id="IPR050695">
    <property type="entry name" value="N-acetylmuramoyl_amidase_3"/>
</dbReference>
<feature type="compositionally biased region" description="Acidic residues" evidence="2">
    <location>
        <begin position="82"/>
        <end position="94"/>
    </location>
</feature>
<feature type="signal peptide" evidence="3">
    <location>
        <begin position="1"/>
        <end position="26"/>
    </location>
</feature>
<dbReference type="Proteomes" id="UP000285642">
    <property type="component" value="Unassembled WGS sequence"/>
</dbReference>
<dbReference type="PANTHER" id="PTHR30404">
    <property type="entry name" value="N-ACETYLMURAMOYL-L-ALANINE AMIDASE"/>
    <property type="match status" value="1"/>
</dbReference>
<feature type="domain" description="MurNAc-LAA" evidence="4">
    <location>
        <begin position="332"/>
        <end position="462"/>
    </location>
</feature>
<dbReference type="GO" id="GO:0009253">
    <property type="term" value="P:peptidoglycan catabolic process"/>
    <property type="evidence" value="ECO:0007669"/>
    <property type="project" value="InterPro"/>
</dbReference>
<gene>
    <name evidence="5" type="ORF">DW924_06215</name>
</gene>
<keyword evidence="1" id="KW-0378">Hydrolase</keyword>
<dbReference type="GO" id="GO:0008745">
    <property type="term" value="F:N-acetylmuramoyl-L-alanine amidase activity"/>
    <property type="evidence" value="ECO:0007669"/>
    <property type="project" value="InterPro"/>
</dbReference>
<name>A0A413SRY3_9FIRM</name>
<feature type="compositionally biased region" description="Polar residues" evidence="2">
    <location>
        <begin position="59"/>
        <end position="77"/>
    </location>
</feature>
<evidence type="ECO:0000256" key="1">
    <source>
        <dbReference type="ARBA" id="ARBA00022801"/>
    </source>
</evidence>
<protein>
    <recommendedName>
        <fullName evidence="4">MurNAc-LAA domain-containing protein</fullName>
    </recommendedName>
</protein>
<dbReference type="GO" id="GO:0030288">
    <property type="term" value="C:outer membrane-bounded periplasmic space"/>
    <property type="evidence" value="ECO:0007669"/>
    <property type="project" value="TreeGrafter"/>
</dbReference>
<sequence length="1475" mass="163828">MKKLKKLISVCLIVNMLFVAPIQALAANQESAGENSQNEALIQSEAEQGTDISAAEANGENSQDQNATENATAATMDTSKEEVDDAVEADNSANEDETTINKVIDYVYVESADIEQGNTENIVISLLNRETVADNAELTIRDSNDKEIVWEMTKYQDGIFLFSKQVSLNLGTYKLQTLTYYSGEEKYLVDLQGEGIEGDFSVVEANDESENQTVETSVQVMDDDGNLQEVSSISEGIALAQEYSEDSAEQQVQGRKAQNGNTVIVLDPGHDNTHTGAAYDGINEEKYTLQIAKACRAVLEQYSGVEVYLTVEENGNTRWPGVSKSTCLENRVKYAKELGADLFVSFHLNSADASAARGVEVFVSNYSKYRQEGTDLANKVLDELGKVGLSKRPTPVVVKTSNDNVYYDDGNKQDYLSVIRNSSLSGFPSILIEHGFITNSGDANIIKNYTTQLGQADAKAIVEHLNLKKGAFGISPSNSTVAGNTVTLKAYSNNIASGYNQYRFIYYDGISWKAFNDFSSNTTYEWVPKKAGNNYILGLEAKNSAGDVKQYITWSYYAVSEPTVKINGVNVQEEKNGMSVKITPQVETNSTSLKYKYLIYNVDNQVWKTIKDTTSDTFAEWIPEKSGNYWIHIIATSVTGKEITYTTSYAIDSNRAYIEKFTADKSSMKAGQEVTLKAEYEALADSGNKYQFLAYNGSYWFDISGDSKKEVKWKPKEAGDYLLCFQITTSGGKVYQSFISLEVSKKNNIKINGIHVDNMNTKGEIKLSADVITNGAPVTYTFKEYDMSKWSTISENSSDKNVTWTPKKSGNHLLYLEVNDEDGESFTYNMGCSVPTLVKIASFNADKKSPQSIGNTIKLSAKSSITKSIKASYEYMYYNGKFWISIQKSSEEKDAVWTPKDGGSYLLCYQIVTEAGEVYQSFIGYEITEPKVDIKGISVSEPNTKGEITLKANVDTNDSNLKYTYKAYDMENWAAISEENDSNTVTWKPKAAGSYLLYLEIKGSTGKVYTYCMGCSVQDSVKIKGMNKSLSTPQVKKTTIELKGEVSALFPENLKYDYMVYNGKYWSLLPLNNETKTAAWKPEKEGSYVLCFQVTDKSGQIYQWFESYAITAPSININGISIGNIDKNKNIKLKANVTTNDSKITYTYKVYDMNEWKTIVEKSDTPEVTWNVDKEGTYLLYLDVVDSFGDSHTYSMGVTVNNNVQINAFTTDLSSPQKISDDLSIQLSGDVQADYTKGLTFRYMSYDGNNWQVISEGQDKLEKSEWKPRKEGSYLLCLQVVKDNGEQINSFLGYTISTKYYIMGTSNITVDQMVKIFTANNSNYDKFTKVSGYDGCLAAGGAPTITDFCRIFKEEAEAEGVKVEVAFAQAMLETGYLKFGGDVKPNQYNFAGLGATGNGVQGNVFGNVREGIRAQIQHLKCYASTDNLNNPCVDQRWNVTLRGKAPTVEDLTGTWAASATYAQNILALIEKLKKY</sequence>
<feature type="region of interest" description="Disordered" evidence="2">
    <location>
        <begin position="58"/>
        <end position="94"/>
    </location>
</feature>
<feature type="chain" id="PRO_5019234677" description="MurNAc-LAA domain-containing protein" evidence="3">
    <location>
        <begin position="27"/>
        <end position="1475"/>
    </location>
</feature>
<dbReference type="InterPro" id="IPR002508">
    <property type="entry name" value="MurNAc-LAA_cat"/>
</dbReference>